<name>A0ABR7XYE3_9SPHI</name>
<proteinExistence type="predicted"/>
<dbReference type="EMBL" id="JACNYK010000001">
    <property type="protein sequence ID" value="MBD1424047.1"/>
    <property type="molecule type" value="Genomic_DNA"/>
</dbReference>
<evidence type="ECO:0000313" key="3">
    <source>
        <dbReference type="Proteomes" id="UP000606494"/>
    </source>
</evidence>
<evidence type="ECO:0000256" key="1">
    <source>
        <dbReference type="SAM" id="MobiDB-lite"/>
    </source>
</evidence>
<comment type="caution">
    <text evidence="2">The sequence shown here is derived from an EMBL/GenBank/DDBJ whole genome shotgun (WGS) entry which is preliminary data.</text>
</comment>
<reference evidence="2 3" key="1">
    <citation type="submission" date="2020-08" db="EMBL/GenBank/DDBJ databases">
        <title>Sphingobacterium sp. DN00404 isolated from aquaculture water.</title>
        <authorList>
            <person name="Zhang M."/>
        </authorList>
    </citation>
    <scope>NUCLEOTIDE SEQUENCE [LARGE SCALE GENOMIC DNA]</scope>
    <source>
        <strain evidence="2 3">KCTC 32294</strain>
    </source>
</reference>
<protein>
    <recommendedName>
        <fullName evidence="4">DUF3408 domain-containing protein</fullName>
    </recommendedName>
</protein>
<accession>A0ABR7XYE3</accession>
<evidence type="ECO:0000313" key="2">
    <source>
        <dbReference type="EMBL" id="MBD1424047.1"/>
    </source>
</evidence>
<organism evidence="2 3">
    <name type="scientific">Sphingobacterium arenae</name>
    <dbReference type="NCBI Taxonomy" id="1280598"/>
    <lineage>
        <taxon>Bacteria</taxon>
        <taxon>Pseudomonadati</taxon>
        <taxon>Bacteroidota</taxon>
        <taxon>Sphingobacteriia</taxon>
        <taxon>Sphingobacteriales</taxon>
        <taxon>Sphingobacteriaceae</taxon>
        <taxon>Sphingobacterium</taxon>
    </lineage>
</organism>
<gene>
    <name evidence="2" type="ORF">H8B17_00515</name>
</gene>
<keyword evidence="3" id="KW-1185">Reference proteome</keyword>
<feature type="region of interest" description="Disordered" evidence="1">
    <location>
        <begin position="13"/>
        <end position="41"/>
    </location>
</feature>
<sequence>MSGIKSLADELRDSIRKDKQSGTPDKATAQDKNRTAKKKTEEPLKHLFENILSHELTGREKLLIRLDDKTVFLLKQLKVTKGIDMNKIISYSLHVFLKEHPELTRYIKEHLKTLDL</sequence>
<dbReference type="RefSeq" id="WP_190307232.1">
    <property type="nucleotide sequence ID" value="NZ_JACNYK010000001.1"/>
</dbReference>
<evidence type="ECO:0008006" key="4">
    <source>
        <dbReference type="Google" id="ProtNLM"/>
    </source>
</evidence>
<dbReference type="Proteomes" id="UP000606494">
    <property type="component" value="Unassembled WGS sequence"/>
</dbReference>
<feature type="compositionally biased region" description="Basic and acidic residues" evidence="1">
    <location>
        <begin position="28"/>
        <end position="41"/>
    </location>
</feature>